<proteinExistence type="predicted"/>
<dbReference type="InterPro" id="IPR012373">
    <property type="entry name" value="Ferrdict_sens_TM"/>
</dbReference>
<feature type="domain" description="Protein FecR C-terminal" evidence="3">
    <location>
        <begin position="270"/>
        <end position="334"/>
    </location>
</feature>
<evidence type="ECO:0000313" key="4">
    <source>
        <dbReference type="EMBL" id="PHN07696.1"/>
    </source>
</evidence>
<dbReference type="PANTHER" id="PTHR30273">
    <property type="entry name" value="PERIPLASMIC SIGNAL SENSOR AND SIGMA FACTOR ACTIVATOR FECR-RELATED"/>
    <property type="match status" value="1"/>
</dbReference>
<evidence type="ECO:0000259" key="3">
    <source>
        <dbReference type="Pfam" id="PF16344"/>
    </source>
</evidence>
<accession>A0A2D0NH33</accession>
<organism evidence="4 5">
    <name type="scientific">Flavilitoribacter nigricans (strain ATCC 23147 / DSM 23189 / NBRC 102662 / NCIMB 1420 / SS-2)</name>
    <name type="common">Lewinella nigricans</name>
    <dbReference type="NCBI Taxonomy" id="1122177"/>
    <lineage>
        <taxon>Bacteria</taxon>
        <taxon>Pseudomonadati</taxon>
        <taxon>Bacteroidota</taxon>
        <taxon>Saprospiria</taxon>
        <taxon>Saprospirales</taxon>
        <taxon>Lewinellaceae</taxon>
        <taxon>Flavilitoribacter</taxon>
    </lineage>
</organism>
<dbReference type="PIRSF" id="PIRSF018266">
    <property type="entry name" value="FecR"/>
    <property type="match status" value="1"/>
</dbReference>
<protein>
    <submittedName>
        <fullName evidence="4">Uncharacterized protein</fullName>
    </submittedName>
</protein>
<keyword evidence="1" id="KW-1133">Transmembrane helix</keyword>
<dbReference type="Proteomes" id="UP000223913">
    <property type="component" value="Unassembled WGS sequence"/>
</dbReference>
<evidence type="ECO:0000313" key="5">
    <source>
        <dbReference type="Proteomes" id="UP000223913"/>
    </source>
</evidence>
<feature type="domain" description="FecR protein" evidence="2">
    <location>
        <begin position="132"/>
        <end position="223"/>
    </location>
</feature>
<evidence type="ECO:0000259" key="2">
    <source>
        <dbReference type="Pfam" id="PF04773"/>
    </source>
</evidence>
<dbReference type="OrthoDB" id="645173at2"/>
<evidence type="ECO:0000256" key="1">
    <source>
        <dbReference type="SAM" id="Phobius"/>
    </source>
</evidence>
<keyword evidence="5" id="KW-1185">Reference proteome</keyword>
<dbReference type="AlphaFoldDB" id="A0A2D0NH33"/>
<dbReference type="InterPro" id="IPR032508">
    <property type="entry name" value="FecR_C"/>
</dbReference>
<reference evidence="4 5" key="1">
    <citation type="submission" date="2017-10" db="EMBL/GenBank/DDBJ databases">
        <title>The draft genome sequence of Lewinella nigricans NBRC 102662.</title>
        <authorList>
            <person name="Wang K."/>
        </authorList>
    </citation>
    <scope>NUCLEOTIDE SEQUENCE [LARGE SCALE GENOMIC DNA]</scope>
    <source>
        <strain evidence="4 5">NBRC 102662</strain>
    </source>
</reference>
<keyword evidence="1" id="KW-0812">Transmembrane</keyword>
<dbReference type="Gene3D" id="3.55.50.30">
    <property type="match status" value="1"/>
</dbReference>
<dbReference type="EMBL" id="PDUD01000009">
    <property type="protein sequence ID" value="PHN07696.1"/>
    <property type="molecule type" value="Genomic_DNA"/>
</dbReference>
<dbReference type="Pfam" id="PF04773">
    <property type="entry name" value="FecR"/>
    <property type="match status" value="1"/>
</dbReference>
<dbReference type="Pfam" id="PF16344">
    <property type="entry name" value="FecR_C"/>
    <property type="match status" value="1"/>
</dbReference>
<keyword evidence="1" id="KW-0472">Membrane</keyword>
<dbReference type="PANTHER" id="PTHR30273:SF2">
    <property type="entry name" value="PROTEIN FECR"/>
    <property type="match status" value="1"/>
</dbReference>
<name>A0A2D0NH33_FLAN2</name>
<dbReference type="InterPro" id="IPR006860">
    <property type="entry name" value="FecR"/>
</dbReference>
<dbReference type="RefSeq" id="WP_099149142.1">
    <property type="nucleotide sequence ID" value="NZ_PDUD01000009.1"/>
</dbReference>
<sequence>MKRKKIDNLEDLLGEPSFREWVSGEREDQQPFWEQWIRETPQNRQLAEQAISILKGIPFEIREVPLEPAMIREEWHKLHAKTSTSSPGEVPGPDSRRLRVHTWGLRIAAGFALLILSGFLLEYFVLNPYVDHHTAFGQQMTIILPDSTLVKLNANSTLSYRKQRPRKVWLDGEAFFQVKKKPETGANFRVLTNDLTVEVLGTAFNVIEKKDKTEVVLEEGSVKLNLNRDFESELLMKPGDLVSFSVQDEQDPILSQVKAEKVTSWKDGVLEFEDVPLTELMDRIQAIYGWQAVYYDESLKERKISLGLPAEDLESALLILSKTMGMKIEKVEGEDKVLLLR</sequence>
<feature type="transmembrane region" description="Helical" evidence="1">
    <location>
        <begin position="103"/>
        <end position="126"/>
    </location>
</feature>
<gene>
    <name evidence="4" type="ORF">CRP01_06240</name>
</gene>
<comment type="caution">
    <text evidence="4">The sequence shown here is derived from an EMBL/GenBank/DDBJ whole genome shotgun (WGS) entry which is preliminary data.</text>
</comment>
<dbReference type="Gene3D" id="2.60.120.1440">
    <property type="match status" value="1"/>
</dbReference>
<dbReference type="GO" id="GO:0016989">
    <property type="term" value="F:sigma factor antagonist activity"/>
    <property type="evidence" value="ECO:0007669"/>
    <property type="project" value="TreeGrafter"/>
</dbReference>